<protein>
    <recommendedName>
        <fullName evidence="3">Transglutaminase superfamily protein</fullName>
    </recommendedName>
</protein>
<evidence type="ECO:0008006" key="3">
    <source>
        <dbReference type="Google" id="ProtNLM"/>
    </source>
</evidence>
<dbReference type="EMBL" id="BSFM01000017">
    <property type="protein sequence ID" value="GLK86295.1"/>
    <property type="molecule type" value="Genomic_DNA"/>
</dbReference>
<accession>A0A9W6JYL3</accession>
<gene>
    <name evidence="1" type="ORF">GCM10017653_43650</name>
</gene>
<dbReference type="RefSeq" id="WP_213360917.1">
    <property type="nucleotide sequence ID" value="NZ_BSFM01000017.1"/>
</dbReference>
<evidence type="ECO:0000313" key="1">
    <source>
        <dbReference type="EMBL" id="GLK86295.1"/>
    </source>
</evidence>
<comment type="caution">
    <text evidence="1">The sequence shown here is derived from an EMBL/GenBank/DDBJ whole genome shotgun (WGS) entry which is preliminary data.</text>
</comment>
<proteinExistence type="predicted"/>
<sequence>MNDGRRQRLHEIATAARSFLEAIWPEWHAAWGETPMVMSRGTCGRSSLFLIGILQEHGLPAHWVSGTPRLGDDEPEVGPHGFFDGRQWQAHAWVRQHDMIIDVTADQFGAAPVLVVAATDRRYAEGCGDTALPEFAAVRQKAVVALLPRWHASPQRAILPAARALSC</sequence>
<evidence type="ECO:0000313" key="2">
    <source>
        <dbReference type="Proteomes" id="UP001143330"/>
    </source>
</evidence>
<name>A0A9W6JYL3_9HYPH</name>
<organism evidence="1 2">
    <name type="scientific">Ancylobacter defluvii</name>
    <dbReference type="NCBI Taxonomy" id="1282440"/>
    <lineage>
        <taxon>Bacteria</taxon>
        <taxon>Pseudomonadati</taxon>
        <taxon>Pseudomonadota</taxon>
        <taxon>Alphaproteobacteria</taxon>
        <taxon>Hyphomicrobiales</taxon>
        <taxon>Xanthobacteraceae</taxon>
        <taxon>Ancylobacter</taxon>
    </lineage>
</organism>
<reference evidence="1" key="2">
    <citation type="submission" date="2023-01" db="EMBL/GenBank/DDBJ databases">
        <authorList>
            <person name="Sun Q."/>
            <person name="Evtushenko L."/>
        </authorList>
    </citation>
    <scope>NUCLEOTIDE SEQUENCE</scope>
    <source>
        <strain evidence="1">VKM B-2789</strain>
    </source>
</reference>
<keyword evidence="2" id="KW-1185">Reference proteome</keyword>
<reference evidence="1" key="1">
    <citation type="journal article" date="2014" name="Int. J. Syst. Evol. Microbiol.">
        <title>Complete genome sequence of Corynebacterium casei LMG S-19264T (=DSM 44701T), isolated from a smear-ripened cheese.</title>
        <authorList>
            <consortium name="US DOE Joint Genome Institute (JGI-PGF)"/>
            <person name="Walter F."/>
            <person name="Albersmeier A."/>
            <person name="Kalinowski J."/>
            <person name="Ruckert C."/>
        </authorList>
    </citation>
    <scope>NUCLEOTIDE SEQUENCE</scope>
    <source>
        <strain evidence="1">VKM B-2789</strain>
    </source>
</reference>
<dbReference type="AlphaFoldDB" id="A0A9W6JYL3"/>
<dbReference type="Proteomes" id="UP001143330">
    <property type="component" value="Unassembled WGS sequence"/>
</dbReference>